<keyword evidence="7" id="KW-0297">G-protein coupled receptor</keyword>
<dbReference type="InterPro" id="IPR000859">
    <property type="entry name" value="CUB_dom"/>
</dbReference>
<keyword evidence="2" id="KW-1003">Cell membrane</keyword>
<feature type="compositionally biased region" description="Polar residues" evidence="13">
    <location>
        <begin position="175"/>
        <end position="186"/>
    </location>
</feature>
<evidence type="ECO:0000256" key="1">
    <source>
        <dbReference type="ARBA" id="ARBA00004651"/>
    </source>
</evidence>
<dbReference type="PROSITE" id="PS01209">
    <property type="entry name" value="LDLRA_1"/>
    <property type="match status" value="2"/>
</dbReference>
<evidence type="ECO:0000313" key="16">
    <source>
        <dbReference type="EMBL" id="KAK7106059.1"/>
    </source>
</evidence>
<evidence type="ECO:0000256" key="6">
    <source>
        <dbReference type="ARBA" id="ARBA00022989"/>
    </source>
</evidence>
<evidence type="ECO:0000256" key="2">
    <source>
        <dbReference type="ARBA" id="ARBA00022475"/>
    </source>
</evidence>
<dbReference type="CDD" id="cd00041">
    <property type="entry name" value="CUB"/>
    <property type="match status" value="1"/>
</dbReference>
<dbReference type="InterPro" id="IPR001611">
    <property type="entry name" value="Leu-rich_rpt"/>
</dbReference>
<feature type="transmembrane region" description="Helical" evidence="14">
    <location>
        <begin position="1237"/>
        <end position="1257"/>
    </location>
</feature>
<evidence type="ECO:0000256" key="12">
    <source>
        <dbReference type="PROSITE-ProRule" id="PRU00124"/>
    </source>
</evidence>
<evidence type="ECO:0000256" key="3">
    <source>
        <dbReference type="ARBA" id="ARBA00022614"/>
    </source>
</evidence>
<dbReference type="PANTHER" id="PTHR24372">
    <property type="entry name" value="GLYCOPROTEIN HORMONE RECEPTOR"/>
    <property type="match status" value="1"/>
</dbReference>
<comment type="caution">
    <text evidence="16">The sequence shown here is derived from an EMBL/GenBank/DDBJ whole genome shotgun (WGS) entry which is preliminary data.</text>
</comment>
<dbReference type="PRINTS" id="PR00237">
    <property type="entry name" value="GPCRRHODOPSN"/>
</dbReference>
<evidence type="ECO:0000256" key="8">
    <source>
        <dbReference type="ARBA" id="ARBA00023136"/>
    </source>
</evidence>
<dbReference type="SUPFAM" id="SSF52058">
    <property type="entry name" value="L domain-like"/>
    <property type="match status" value="1"/>
</dbReference>
<feature type="transmembrane region" description="Helical" evidence="14">
    <location>
        <begin position="1192"/>
        <end position="1217"/>
    </location>
</feature>
<dbReference type="PROSITE" id="PS50262">
    <property type="entry name" value="G_PROTEIN_RECEP_F1_2"/>
    <property type="match status" value="1"/>
</dbReference>
<feature type="disulfide bond" evidence="12">
    <location>
        <begin position="776"/>
        <end position="794"/>
    </location>
</feature>
<feature type="transmembrane region" description="Helical" evidence="14">
    <location>
        <begin position="1159"/>
        <end position="1180"/>
    </location>
</feature>
<feature type="disulfide bond" evidence="12">
    <location>
        <begin position="885"/>
        <end position="897"/>
    </location>
</feature>
<dbReference type="InterPro" id="IPR035914">
    <property type="entry name" value="Sperma_CUB_dom_sf"/>
</dbReference>
<gene>
    <name evidence="16" type="ORF">V1264_017360</name>
</gene>
<feature type="region of interest" description="Disordered" evidence="13">
    <location>
        <begin position="1"/>
        <end position="40"/>
    </location>
</feature>
<dbReference type="Pfam" id="PF00057">
    <property type="entry name" value="Ldl_recept_a"/>
    <property type="match status" value="1"/>
</dbReference>
<dbReference type="PRINTS" id="PR00373">
    <property type="entry name" value="GLYCHORMONER"/>
</dbReference>
<feature type="disulfide bond" evidence="12">
    <location>
        <begin position="788"/>
        <end position="803"/>
    </location>
</feature>
<dbReference type="Pfam" id="PF00001">
    <property type="entry name" value="7tm_1"/>
    <property type="match status" value="1"/>
</dbReference>
<evidence type="ECO:0000256" key="13">
    <source>
        <dbReference type="SAM" id="MobiDB-lite"/>
    </source>
</evidence>
<evidence type="ECO:0000256" key="7">
    <source>
        <dbReference type="ARBA" id="ARBA00023040"/>
    </source>
</evidence>
<feature type="disulfide bond" evidence="12">
    <location>
        <begin position="864"/>
        <end position="879"/>
    </location>
</feature>
<keyword evidence="4 14" id="KW-0812">Transmembrane</keyword>
<reference evidence="16 17" key="1">
    <citation type="submission" date="2024-02" db="EMBL/GenBank/DDBJ databases">
        <title>Chromosome-scale genome assembly of the rough periwinkle Littorina saxatilis.</title>
        <authorList>
            <person name="De Jode A."/>
            <person name="Faria R."/>
            <person name="Formenti G."/>
            <person name="Sims Y."/>
            <person name="Smith T.P."/>
            <person name="Tracey A."/>
            <person name="Wood J.M.D."/>
            <person name="Zagrodzka Z.B."/>
            <person name="Johannesson K."/>
            <person name="Butlin R.K."/>
            <person name="Leder E.H."/>
        </authorList>
    </citation>
    <scope>NUCLEOTIDE SEQUENCE [LARGE SCALE GENOMIC DNA]</scope>
    <source>
        <strain evidence="16">Snail1</strain>
        <tissue evidence="16">Muscle</tissue>
    </source>
</reference>
<dbReference type="Gene3D" id="4.10.400.10">
    <property type="entry name" value="Low-density Lipoprotein Receptor"/>
    <property type="match status" value="3"/>
</dbReference>
<dbReference type="InterPro" id="IPR016187">
    <property type="entry name" value="CTDL_fold"/>
</dbReference>
<dbReference type="SUPFAM" id="SSF57424">
    <property type="entry name" value="LDL receptor-like module"/>
    <property type="match status" value="3"/>
</dbReference>
<dbReference type="SUPFAM" id="SSF81321">
    <property type="entry name" value="Family A G protein-coupled receptor-like"/>
    <property type="match status" value="1"/>
</dbReference>
<dbReference type="Gene3D" id="1.20.1070.10">
    <property type="entry name" value="Rhodopsin 7-helix transmembrane proteins"/>
    <property type="match status" value="1"/>
</dbReference>
<dbReference type="SMART" id="SM00369">
    <property type="entry name" value="LRR_TYP"/>
    <property type="match status" value="3"/>
</dbReference>
<dbReference type="GO" id="GO:0016500">
    <property type="term" value="F:protein-hormone receptor activity"/>
    <property type="evidence" value="ECO:0007669"/>
    <property type="project" value="InterPro"/>
</dbReference>
<dbReference type="GO" id="GO:0005886">
    <property type="term" value="C:plasma membrane"/>
    <property type="evidence" value="ECO:0007669"/>
    <property type="project" value="UniProtKB-SubCell"/>
</dbReference>
<dbReference type="GO" id="GO:0009755">
    <property type="term" value="P:hormone-mediated signaling pathway"/>
    <property type="evidence" value="ECO:0007669"/>
    <property type="project" value="TreeGrafter"/>
</dbReference>
<evidence type="ECO:0000256" key="9">
    <source>
        <dbReference type="ARBA" id="ARBA00023157"/>
    </source>
</evidence>
<feature type="disulfide bond" evidence="12">
    <location>
        <begin position="904"/>
        <end position="919"/>
    </location>
</feature>
<organism evidence="16 17">
    <name type="scientific">Littorina saxatilis</name>
    <dbReference type="NCBI Taxonomy" id="31220"/>
    <lineage>
        <taxon>Eukaryota</taxon>
        <taxon>Metazoa</taxon>
        <taxon>Spiralia</taxon>
        <taxon>Lophotrochozoa</taxon>
        <taxon>Mollusca</taxon>
        <taxon>Gastropoda</taxon>
        <taxon>Caenogastropoda</taxon>
        <taxon>Littorinimorpha</taxon>
        <taxon>Littorinoidea</taxon>
        <taxon>Littorinidae</taxon>
        <taxon>Littorina</taxon>
    </lineage>
</organism>
<feature type="domain" description="G-protein coupled receptors family 1 profile" evidence="15">
    <location>
        <begin position="1169"/>
        <end position="1427"/>
    </location>
</feature>
<keyword evidence="5" id="KW-0677">Repeat</keyword>
<dbReference type="SMART" id="SM00192">
    <property type="entry name" value="LDLa"/>
    <property type="match status" value="5"/>
</dbReference>
<feature type="transmembrane region" description="Helical" evidence="14">
    <location>
        <begin position="1409"/>
        <end position="1429"/>
    </location>
</feature>
<dbReference type="PANTHER" id="PTHR24372:SF77">
    <property type="entry name" value="G-PROTEIN COUPLED RECEPTORS FAMILY 1 PROFILE DOMAIN-CONTAINING PROTEIN"/>
    <property type="match status" value="1"/>
</dbReference>
<proteinExistence type="predicted"/>
<dbReference type="Pfam" id="PF13855">
    <property type="entry name" value="LRR_8"/>
    <property type="match status" value="2"/>
</dbReference>
<dbReference type="GO" id="GO:0007189">
    <property type="term" value="P:adenylate cyclase-activating G protein-coupled receptor signaling pathway"/>
    <property type="evidence" value="ECO:0007669"/>
    <property type="project" value="TreeGrafter"/>
</dbReference>
<evidence type="ECO:0000313" key="17">
    <source>
        <dbReference type="Proteomes" id="UP001374579"/>
    </source>
</evidence>
<evidence type="ECO:0000256" key="5">
    <source>
        <dbReference type="ARBA" id="ARBA00022737"/>
    </source>
</evidence>
<accession>A0AAN9BJG3</accession>
<feature type="transmembrane region" description="Helical" evidence="14">
    <location>
        <begin position="1329"/>
        <end position="1354"/>
    </location>
</feature>
<comment type="subcellular location">
    <subcellularLocation>
        <location evidence="1">Cell membrane</location>
        <topology evidence="1">Multi-pass membrane protein</topology>
    </subcellularLocation>
</comment>
<dbReference type="Gene3D" id="3.80.10.10">
    <property type="entry name" value="Ribonuclease Inhibitor"/>
    <property type="match status" value="2"/>
</dbReference>
<dbReference type="Gene3D" id="3.10.100.10">
    <property type="entry name" value="Mannose-Binding Protein A, subunit A"/>
    <property type="match status" value="1"/>
</dbReference>
<dbReference type="Proteomes" id="UP001374579">
    <property type="component" value="Unassembled WGS sequence"/>
</dbReference>
<feature type="region of interest" description="Disordered" evidence="13">
    <location>
        <begin position="155"/>
        <end position="186"/>
    </location>
</feature>
<dbReference type="InterPro" id="IPR000276">
    <property type="entry name" value="GPCR_Rhodpsn"/>
</dbReference>
<feature type="compositionally biased region" description="Low complexity" evidence="13">
    <location>
        <begin position="164"/>
        <end position="174"/>
    </location>
</feature>
<dbReference type="CDD" id="cd00112">
    <property type="entry name" value="LDLa"/>
    <property type="match status" value="3"/>
</dbReference>
<keyword evidence="3" id="KW-0433">Leucine-rich repeat</keyword>
<keyword evidence="6 14" id="KW-1133">Transmembrane helix</keyword>
<dbReference type="InterPro" id="IPR003591">
    <property type="entry name" value="Leu-rich_rpt_typical-subtyp"/>
</dbReference>
<dbReference type="SMART" id="SM00042">
    <property type="entry name" value="CUB"/>
    <property type="match status" value="1"/>
</dbReference>
<dbReference type="InterPro" id="IPR016186">
    <property type="entry name" value="C-type_lectin-like/link_sf"/>
</dbReference>
<sequence>MSVLGKSQRGTSVSNTTHTSSMTRNARGESSTLVKEMNTPSNVYTAGTVETADERFRGLLTQGDSISVRPHGSLLPLRESSFATPYGYLPLRESSSVKPGGYLPLRESSFATPDGYLPLRESSSVKPGGYLPLRESSFATPDGYLPLRESSSVKPGGYLPLRESSSAKPSGSLSPEGSSVAGSQTTHHDSSFQTFRVYTDDCSWFHDSYSLAAEFSAMEGEVLGLYTRSATFNQTRFGCQWKISVPDGYFLHVEFDSLDDQCTSLYQTYVGFSLPNLSTQKMGCMHSVTSATYIPPANVVYFRMKVSRLDLSNFVKFRVRFHAAREDPRTKLNLVTTSSNSGYLTSPGYDGQRFYPPSMNAEHVLNLPENHTVVLSFVRFDIYNFYTGFDSLPCFDKLTIFTLDRESQKATQAWAKCQKRDPPIQIYDKPLKIHFTSNSNGEATGFKMIFTIVPFSQTPRRLQSGLFNCSVSNYASFKQHVHCNMKQECEDGKDEGGHCPFSSPACKGSVAVNDKCYTMIAKSDTGLSLERECQQQNLHPATIKTKEELEMFSKLFLSKSAIRTKRIGLGLLGYDSSMPHYYRHTLKWIDNTINYNTYTTEMYSIANNCNTGVPAVCSFYQFNVKPHIMPYDCGFGYVNYVVCESSVDPKFRLAEDNTIPRPVLSLARSAFQRFGDYVLTCPSGHVSLLVLACHVKSGCGVAKPLAFCPFYLPPSQQTRDNNIGQLKTIHAVSTFGCRQGTDVVPYSVVCDFWTDCPDNSDEDFCKHDLPCAGHRCSNGQCIATSQVCDSYNHCVDKSDETECLTRQGHWHLPSMFPIVPPAFINFNGSGFFTQTPMNQSDACPETHFRCQGQLDYCLPVYVLCNGVYDCLGHEDEAGCDQAELCPGFYRCWDSAVCLHPDHLCDGVPQCPRHDDETFCRVTCPQGCHCQGRSFVCSQPFSSQGMSDLRYLDASGSGVKPQDIVNHYYLVSISLASCKLVQLPVMLFPNLKLLDLSENLLTVVSMDVFVDMTNLAVLSLAGNPIVTLLSGKPAARASNLVQLDISRTRISAFDSRALQDFFNIRKLNISHSSVVRISEYGFGYVSSVRQLDIRGNRIREYPTDAFKTLTELQFLYSSDFRICCRIYLPEHYDEITCQSPQDEISSCEDLLRSNVYRACLWLIGVMSIVGNAGSFLFRCVAQRKVTKTGFNVFVTNLCLADLLMGVYLVMVGAADSLYRGQYLSYERSWTSSAVCKTAGFLSLLSSEVSAFIICLITLDRFIVLRFPFSTKKFRKQSALVASVLVWIAGILLAVVPLLPVTSHWEFYGQSGICIPLPITRKTFKGRDYSFGVIIVFNFILFVFIAAGQSVIYLSVRSNLLTTDRTKKSRDATIARRLLTVAVSDFACWFPIGVLGLLASAGVPIPGEVNVAVAIFVLPLNSALNPFLYTFNMVMERRRKVLELNLMKVLEAKVVTRETNPECLHGNANSSAGLTVEEALRFLGRSLVTKRTTLEEISSALDDHTSHDDKDSRQGTR</sequence>
<dbReference type="InterPro" id="IPR002131">
    <property type="entry name" value="Gphrmn_rcpt_fam"/>
</dbReference>
<dbReference type="Pfam" id="PF00431">
    <property type="entry name" value="CUB"/>
    <property type="match status" value="1"/>
</dbReference>
<dbReference type="PROSITE" id="PS00237">
    <property type="entry name" value="G_PROTEIN_RECEP_F1_1"/>
    <property type="match status" value="1"/>
</dbReference>
<keyword evidence="17" id="KW-1185">Reference proteome</keyword>
<protein>
    <recommendedName>
        <fullName evidence="15">G-protein coupled receptors family 1 profile domain-containing protein</fullName>
    </recommendedName>
</protein>
<dbReference type="SUPFAM" id="SSF49854">
    <property type="entry name" value="Spermadhesin, CUB domain"/>
    <property type="match status" value="1"/>
</dbReference>
<feature type="compositionally biased region" description="Polar residues" evidence="13">
    <location>
        <begin position="8"/>
        <end position="40"/>
    </location>
</feature>
<keyword evidence="11" id="KW-0807">Transducer</keyword>
<dbReference type="PROSITE" id="PS50068">
    <property type="entry name" value="LDLRA_2"/>
    <property type="match status" value="3"/>
</dbReference>
<feature type="transmembrane region" description="Helical" evidence="14">
    <location>
        <begin position="1277"/>
        <end position="1297"/>
    </location>
</feature>
<dbReference type="InterPro" id="IPR023415">
    <property type="entry name" value="LDLR_class-A_CS"/>
</dbReference>
<feature type="transmembrane region" description="Helical" evidence="14">
    <location>
        <begin position="1375"/>
        <end position="1397"/>
    </location>
</feature>
<evidence type="ECO:0000256" key="4">
    <source>
        <dbReference type="ARBA" id="ARBA00022692"/>
    </source>
</evidence>
<dbReference type="InterPro" id="IPR017452">
    <property type="entry name" value="GPCR_Rhodpsn_7TM"/>
</dbReference>
<dbReference type="InterPro" id="IPR036055">
    <property type="entry name" value="LDL_receptor-like_sf"/>
</dbReference>
<dbReference type="GO" id="GO:0008528">
    <property type="term" value="F:G protein-coupled peptide receptor activity"/>
    <property type="evidence" value="ECO:0007669"/>
    <property type="project" value="TreeGrafter"/>
</dbReference>
<dbReference type="Gene3D" id="2.60.120.290">
    <property type="entry name" value="Spermadhesin, CUB domain"/>
    <property type="match status" value="1"/>
</dbReference>
<name>A0AAN9BJG3_9CAEN</name>
<comment type="caution">
    <text evidence="12">Lacks conserved residue(s) required for the propagation of feature annotation.</text>
</comment>
<dbReference type="InterPro" id="IPR002172">
    <property type="entry name" value="LDrepeatLR_classA_rpt"/>
</dbReference>
<keyword evidence="8 14" id="KW-0472">Membrane</keyword>
<evidence type="ECO:0000259" key="15">
    <source>
        <dbReference type="PROSITE" id="PS50262"/>
    </source>
</evidence>
<keyword evidence="9 12" id="KW-1015">Disulfide bond</keyword>
<evidence type="ECO:0000256" key="14">
    <source>
        <dbReference type="SAM" id="Phobius"/>
    </source>
</evidence>
<evidence type="ECO:0000256" key="10">
    <source>
        <dbReference type="ARBA" id="ARBA00023170"/>
    </source>
</evidence>
<dbReference type="InterPro" id="IPR032675">
    <property type="entry name" value="LRR_dom_sf"/>
</dbReference>
<dbReference type="SUPFAM" id="SSF56436">
    <property type="entry name" value="C-type lectin-like"/>
    <property type="match status" value="1"/>
</dbReference>
<keyword evidence="10" id="KW-0675">Receptor</keyword>
<dbReference type="EMBL" id="JBAMIC010000007">
    <property type="protein sequence ID" value="KAK7106059.1"/>
    <property type="molecule type" value="Genomic_DNA"/>
</dbReference>
<evidence type="ECO:0000256" key="11">
    <source>
        <dbReference type="ARBA" id="ARBA00023224"/>
    </source>
</evidence>